<reference evidence="3" key="1">
    <citation type="submission" date="2022-12" db="EMBL/GenBank/DDBJ databases">
        <title>Draft genome assemblies for two species of Escallonia (Escalloniales).</title>
        <authorList>
            <person name="Chanderbali A."/>
            <person name="Dervinis C."/>
            <person name="Anghel I."/>
            <person name="Soltis D."/>
            <person name="Soltis P."/>
            <person name="Zapata F."/>
        </authorList>
    </citation>
    <scope>NUCLEOTIDE SEQUENCE</scope>
    <source>
        <strain evidence="3">UCBG64.0493</strain>
        <tissue evidence="3">Leaf</tissue>
    </source>
</reference>
<protein>
    <submittedName>
        <fullName evidence="3">Uncharacterized protein</fullName>
    </submittedName>
</protein>
<dbReference type="PANTHER" id="PTHR46976:SF1">
    <property type="entry name" value="PROTEIN ARABIDILLO 1"/>
    <property type="match status" value="1"/>
</dbReference>
<evidence type="ECO:0000256" key="1">
    <source>
        <dbReference type="ARBA" id="ARBA00022737"/>
    </source>
</evidence>
<dbReference type="InterPro" id="IPR016024">
    <property type="entry name" value="ARM-type_fold"/>
</dbReference>
<feature type="repeat" description="ARM" evidence="2">
    <location>
        <begin position="1"/>
        <end position="28"/>
    </location>
</feature>
<organism evidence="3 4">
    <name type="scientific">Escallonia herrerae</name>
    <dbReference type="NCBI Taxonomy" id="1293975"/>
    <lineage>
        <taxon>Eukaryota</taxon>
        <taxon>Viridiplantae</taxon>
        <taxon>Streptophyta</taxon>
        <taxon>Embryophyta</taxon>
        <taxon>Tracheophyta</taxon>
        <taxon>Spermatophyta</taxon>
        <taxon>Magnoliopsida</taxon>
        <taxon>eudicotyledons</taxon>
        <taxon>Gunneridae</taxon>
        <taxon>Pentapetalae</taxon>
        <taxon>asterids</taxon>
        <taxon>campanulids</taxon>
        <taxon>Escalloniales</taxon>
        <taxon>Escalloniaceae</taxon>
        <taxon>Escallonia</taxon>
    </lineage>
</organism>
<proteinExistence type="predicted"/>
<feature type="non-terminal residue" evidence="3">
    <location>
        <position position="1"/>
    </location>
</feature>
<dbReference type="AlphaFoldDB" id="A0AA88V5G1"/>
<dbReference type="InterPro" id="IPR000225">
    <property type="entry name" value="Armadillo"/>
</dbReference>
<dbReference type="PROSITE" id="PS50176">
    <property type="entry name" value="ARM_REPEAT"/>
    <property type="match status" value="1"/>
</dbReference>
<dbReference type="EMBL" id="JAVXUP010002758">
    <property type="protein sequence ID" value="KAK3001568.1"/>
    <property type="molecule type" value="Genomic_DNA"/>
</dbReference>
<evidence type="ECO:0000256" key="2">
    <source>
        <dbReference type="PROSITE-ProRule" id="PRU00259"/>
    </source>
</evidence>
<keyword evidence="1" id="KW-0677">Repeat</keyword>
<dbReference type="SUPFAM" id="SSF48371">
    <property type="entry name" value="ARM repeat"/>
    <property type="match status" value="1"/>
</dbReference>
<sequence>DVHETAAGALWNLAFNPGNALRIVEDGGVPALVHLCSSSVSKMARFMAALALAYMFDGRMDEFALIGTSSESTSKSVSLDGARRMALKHIEAFVLTFSDPQAFSTAAVSSAPAALTQVTESARIQEAGYRRETCSQVQEFQGPLSEGYWLKKSSQVQEF</sequence>
<dbReference type="Pfam" id="PF00514">
    <property type="entry name" value="Arm"/>
    <property type="match status" value="1"/>
</dbReference>
<dbReference type="PANTHER" id="PTHR46976">
    <property type="entry name" value="PROTEIN ARABIDILLO 1"/>
    <property type="match status" value="1"/>
</dbReference>
<comment type="caution">
    <text evidence="3">The sequence shown here is derived from an EMBL/GenBank/DDBJ whole genome shotgun (WGS) entry which is preliminary data.</text>
</comment>
<gene>
    <name evidence="3" type="ORF">RJ639_022114</name>
</gene>
<name>A0AA88V5G1_9ASTE</name>
<dbReference type="Gene3D" id="1.25.10.10">
    <property type="entry name" value="Leucine-rich Repeat Variant"/>
    <property type="match status" value="1"/>
</dbReference>
<keyword evidence="4" id="KW-1185">Reference proteome</keyword>
<accession>A0AA88V5G1</accession>
<dbReference type="InterPro" id="IPR011989">
    <property type="entry name" value="ARM-like"/>
</dbReference>
<evidence type="ECO:0000313" key="4">
    <source>
        <dbReference type="Proteomes" id="UP001188597"/>
    </source>
</evidence>
<dbReference type="Proteomes" id="UP001188597">
    <property type="component" value="Unassembled WGS sequence"/>
</dbReference>
<evidence type="ECO:0000313" key="3">
    <source>
        <dbReference type="EMBL" id="KAK3001568.1"/>
    </source>
</evidence>